<evidence type="ECO:0000313" key="2">
    <source>
        <dbReference type="EMBL" id="OXU16764.1"/>
    </source>
</evidence>
<feature type="compositionally biased region" description="Basic and acidic residues" evidence="1">
    <location>
        <begin position="314"/>
        <end position="330"/>
    </location>
</feature>
<reference evidence="2 3" key="1">
    <citation type="journal article" date="2017" name="Curr. Biol.">
        <title>The Evolution of Venom by Co-option of Single-Copy Genes.</title>
        <authorList>
            <person name="Martinson E.O."/>
            <person name="Mrinalini"/>
            <person name="Kelkar Y.D."/>
            <person name="Chang C.H."/>
            <person name="Werren J.H."/>
        </authorList>
    </citation>
    <scope>NUCLEOTIDE SEQUENCE [LARGE SCALE GENOMIC DNA]</scope>
    <source>
        <strain evidence="2 3">Alberta</strain>
        <tissue evidence="2">Whole body</tissue>
    </source>
</reference>
<organism evidence="2 3">
    <name type="scientific">Trichomalopsis sarcophagae</name>
    <dbReference type="NCBI Taxonomy" id="543379"/>
    <lineage>
        <taxon>Eukaryota</taxon>
        <taxon>Metazoa</taxon>
        <taxon>Ecdysozoa</taxon>
        <taxon>Arthropoda</taxon>
        <taxon>Hexapoda</taxon>
        <taxon>Insecta</taxon>
        <taxon>Pterygota</taxon>
        <taxon>Neoptera</taxon>
        <taxon>Endopterygota</taxon>
        <taxon>Hymenoptera</taxon>
        <taxon>Apocrita</taxon>
        <taxon>Proctotrupomorpha</taxon>
        <taxon>Chalcidoidea</taxon>
        <taxon>Pteromalidae</taxon>
        <taxon>Pteromalinae</taxon>
        <taxon>Trichomalopsis</taxon>
    </lineage>
</organism>
<dbReference type="AlphaFoldDB" id="A0A232EEK6"/>
<feature type="region of interest" description="Disordered" evidence="1">
    <location>
        <begin position="281"/>
        <end position="330"/>
    </location>
</feature>
<feature type="compositionally biased region" description="Basic and acidic residues" evidence="1">
    <location>
        <begin position="389"/>
        <end position="403"/>
    </location>
</feature>
<keyword evidence="3" id="KW-1185">Reference proteome</keyword>
<accession>A0A232EEK6</accession>
<name>A0A232EEK6_9HYME</name>
<evidence type="ECO:0000256" key="1">
    <source>
        <dbReference type="SAM" id="MobiDB-lite"/>
    </source>
</evidence>
<feature type="region of interest" description="Disordered" evidence="1">
    <location>
        <begin position="380"/>
        <end position="403"/>
    </location>
</feature>
<dbReference type="Proteomes" id="UP000215335">
    <property type="component" value="Unassembled WGS sequence"/>
</dbReference>
<protein>
    <submittedName>
        <fullName evidence="2">Uncharacterized protein</fullName>
    </submittedName>
</protein>
<dbReference type="EMBL" id="NNAY01005318">
    <property type="protein sequence ID" value="OXU16764.1"/>
    <property type="molecule type" value="Genomic_DNA"/>
</dbReference>
<evidence type="ECO:0000313" key="3">
    <source>
        <dbReference type="Proteomes" id="UP000215335"/>
    </source>
</evidence>
<comment type="caution">
    <text evidence="2">The sequence shown here is derived from an EMBL/GenBank/DDBJ whole genome shotgun (WGS) entry which is preliminary data.</text>
</comment>
<gene>
    <name evidence="2" type="ORF">TSAR_013650</name>
</gene>
<sequence>MGDQDALAKLRISSNDELKFVHDDSDGPILFEILRGEELRLNPKQIVQIDLRKTDIVKLAHLITCTHTVVSITTPKIKNVKDYIAVILNHKSKHPAEMKVLEEMDKLTDDNVVLDDEDSDTIYRSSPFFKRYDCIAYETLEGINEVVDTDSGEEVTEIEITNEFYAPKFIEHLRTNLKSIGNRVRQLENRTKPTVASEILDAKIKRSTVRYNDDDDDDNAQQLQLKWQPKRKCFRGQEHSNQNTLGKLLREFIKVDNECDKEEFLAKRKKLNKSEANEMKISKQQYSKMDTLLPEKSSNKPERRLIAAINGESDSSKEEEKEKEDENPIIDLEEKLTEINNYEELLSNEKTILKQQCFKEDTLAVKKGINKWDQDLLVNMNEESDSSEEGEKAKKAPKMCHRE</sequence>
<proteinExistence type="predicted"/>